<evidence type="ECO:0000313" key="4">
    <source>
        <dbReference type="Proteomes" id="UP000481360"/>
    </source>
</evidence>
<feature type="domain" description="UspA" evidence="2">
    <location>
        <begin position="145"/>
        <end position="280"/>
    </location>
</feature>
<dbReference type="Gene3D" id="3.40.50.620">
    <property type="entry name" value="HUPs"/>
    <property type="match status" value="2"/>
</dbReference>
<proteinExistence type="inferred from homology"/>
<accession>A0A7C9W087</accession>
<reference evidence="3 4" key="1">
    <citation type="submission" date="2020-03" db="EMBL/GenBank/DDBJ databases">
        <title>Isolation and identification of active actinomycetes.</title>
        <authorList>
            <person name="Sun X."/>
        </authorList>
    </citation>
    <scope>NUCLEOTIDE SEQUENCE [LARGE SCALE GENOMIC DNA]</scope>
    <source>
        <strain evidence="3 4">NEAU-D13</strain>
    </source>
</reference>
<dbReference type="PRINTS" id="PR01438">
    <property type="entry name" value="UNVRSLSTRESS"/>
</dbReference>
<organism evidence="3 4">
    <name type="scientific">Lentzea alba</name>
    <dbReference type="NCBI Taxonomy" id="2714351"/>
    <lineage>
        <taxon>Bacteria</taxon>
        <taxon>Bacillati</taxon>
        <taxon>Actinomycetota</taxon>
        <taxon>Actinomycetes</taxon>
        <taxon>Pseudonocardiales</taxon>
        <taxon>Pseudonocardiaceae</taxon>
        <taxon>Lentzea</taxon>
    </lineage>
</organism>
<dbReference type="InterPro" id="IPR014729">
    <property type="entry name" value="Rossmann-like_a/b/a_fold"/>
</dbReference>
<evidence type="ECO:0000256" key="1">
    <source>
        <dbReference type="ARBA" id="ARBA00008791"/>
    </source>
</evidence>
<comment type="caution">
    <text evidence="3">The sequence shown here is derived from an EMBL/GenBank/DDBJ whole genome shotgun (WGS) entry which is preliminary data.</text>
</comment>
<gene>
    <name evidence="3" type="ORF">G7043_40030</name>
</gene>
<keyword evidence="4" id="KW-1185">Reference proteome</keyword>
<dbReference type="AlphaFoldDB" id="A0A7C9W087"/>
<dbReference type="EMBL" id="JAAMPJ010000015">
    <property type="protein sequence ID" value="NGY65116.1"/>
    <property type="molecule type" value="Genomic_DNA"/>
</dbReference>
<dbReference type="Proteomes" id="UP000481360">
    <property type="component" value="Unassembled WGS sequence"/>
</dbReference>
<dbReference type="InterPro" id="IPR006016">
    <property type="entry name" value="UspA"/>
</dbReference>
<dbReference type="InterPro" id="IPR006015">
    <property type="entry name" value="Universal_stress_UspA"/>
</dbReference>
<dbReference type="Pfam" id="PF00582">
    <property type="entry name" value="Usp"/>
    <property type="match status" value="2"/>
</dbReference>
<dbReference type="PANTHER" id="PTHR46268">
    <property type="entry name" value="STRESS RESPONSE PROTEIN NHAX"/>
    <property type="match status" value="1"/>
</dbReference>
<comment type="similarity">
    <text evidence="1">Belongs to the universal stress protein A family.</text>
</comment>
<dbReference type="RefSeq" id="WP_166053946.1">
    <property type="nucleotide sequence ID" value="NZ_JAAMPJ010000015.1"/>
</dbReference>
<name>A0A7C9W087_9PSEU</name>
<protein>
    <submittedName>
        <fullName evidence="3">Universal stress protein</fullName>
    </submittedName>
</protein>
<sequence length="280" mass="29058">MPRIVAGFDGSPDSALALEWALAEAHLRGARIDLCHVRKGPRTEAGDDHAGARDLGGDVLTRGLEHADHWTPPVPVAARLLAGNPVQQLLAIATDALFLVVGARGTGGFRGLRLGSVSDQVARHARCPVVVVPDPGEHRDGTRDRKVVVGVDGSAGSDAALAFAFDEAARRQAELCAIHVFDPSAVQIMANLPQADVRRLHLEASNTLSNLLATHTSQHPCVHACAEVLSGSPAATLTAAASNAELLVLGSRGHGGFVTLVLGSTSHSVLHHASCPVVVV</sequence>
<feature type="domain" description="UspA" evidence="2">
    <location>
        <begin position="3"/>
        <end position="133"/>
    </location>
</feature>
<evidence type="ECO:0000313" key="3">
    <source>
        <dbReference type="EMBL" id="NGY65116.1"/>
    </source>
</evidence>
<evidence type="ECO:0000259" key="2">
    <source>
        <dbReference type="Pfam" id="PF00582"/>
    </source>
</evidence>
<dbReference type="SUPFAM" id="SSF52402">
    <property type="entry name" value="Adenine nucleotide alpha hydrolases-like"/>
    <property type="match status" value="2"/>
</dbReference>
<dbReference type="PANTHER" id="PTHR46268:SF6">
    <property type="entry name" value="UNIVERSAL STRESS PROTEIN UP12"/>
    <property type="match status" value="1"/>
</dbReference>